<dbReference type="InParanoid" id="A0A061E4J1"/>
<dbReference type="EMBL" id="CM001880">
    <property type="protein sequence ID" value="EOX99895.1"/>
    <property type="molecule type" value="Genomic_DNA"/>
</dbReference>
<dbReference type="Gramene" id="EOX99895">
    <property type="protein sequence ID" value="EOX99895"/>
    <property type="gene ID" value="TCM_008880"/>
</dbReference>
<dbReference type="Proteomes" id="UP000026915">
    <property type="component" value="Chromosome 2"/>
</dbReference>
<organism evidence="1 2">
    <name type="scientific">Theobroma cacao</name>
    <name type="common">Cacao</name>
    <name type="synonym">Cocoa</name>
    <dbReference type="NCBI Taxonomy" id="3641"/>
    <lineage>
        <taxon>Eukaryota</taxon>
        <taxon>Viridiplantae</taxon>
        <taxon>Streptophyta</taxon>
        <taxon>Embryophyta</taxon>
        <taxon>Tracheophyta</taxon>
        <taxon>Spermatophyta</taxon>
        <taxon>Magnoliopsida</taxon>
        <taxon>eudicotyledons</taxon>
        <taxon>Gunneridae</taxon>
        <taxon>Pentapetalae</taxon>
        <taxon>rosids</taxon>
        <taxon>malvids</taxon>
        <taxon>Malvales</taxon>
        <taxon>Malvaceae</taxon>
        <taxon>Byttnerioideae</taxon>
        <taxon>Theobroma</taxon>
    </lineage>
</organism>
<proteinExistence type="predicted"/>
<accession>A0A061E4J1</accession>
<keyword evidence="2" id="KW-1185">Reference proteome</keyword>
<reference evidence="1 2" key="1">
    <citation type="journal article" date="2013" name="Genome Biol.">
        <title>The genome sequence of the most widely cultivated cacao type and its use to identify candidate genes regulating pod color.</title>
        <authorList>
            <person name="Motamayor J.C."/>
            <person name="Mockaitis K."/>
            <person name="Schmutz J."/>
            <person name="Haiminen N."/>
            <person name="Iii D.L."/>
            <person name="Cornejo O."/>
            <person name="Findley S.D."/>
            <person name="Zheng P."/>
            <person name="Utro F."/>
            <person name="Royaert S."/>
            <person name="Saski C."/>
            <person name="Jenkins J."/>
            <person name="Podicheti R."/>
            <person name="Zhao M."/>
            <person name="Scheffler B.E."/>
            <person name="Stack J.C."/>
            <person name="Feltus F.A."/>
            <person name="Mustiga G.M."/>
            <person name="Amores F."/>
            <person name="Phillips W."/>
            <person name="Marelli J.P."/>
            <person name="May G.D."/>
            <person name="Shapiro H."/>
            <person name="Ma J."/>
            <person name="Bustamante C.D."/>
            <person name="Schnell R.J."/>
            <person name="Main D."/>
            <person name="Gilbert D."/>
            <person name="Parida L."/>
            <person name="Kuhn D.N."/>
        </authorList>
    </citation>
    <scope>NUCLEOTIDE SEQUENCE [LARGE SCALE GENOMIC DNA]</scope>
    <source>
        <strain evidence="2">cv. Matina 1-6</strain>
    </source>
</reference>
<dbReference type="AlphaFoldDB" id="A0A061E4J1"/>
<dbReference type="HOGENOM" id="CLU_2610834_0_0_1"/>
<protein>
    <submittedName>
        <fullName evidence="1">Uncharacterized protein</fullName>
    </submittedName>
</protein>
<gene>
    <name evidence="1" type="ORF">TCM_008880</name>
</gene>
<name>A0A061E4J1_THECC</name>
<sequence>MLSFALSSLPPIASFSFSHRKTEILFPSFSKQGKKTIHSKIPTSKCEYVTKAIFFCKNSSISHGMHQDNNISHGVCHWL</sequence>
<evidence type="ECO:0000313" key="2">
    <source>
        <dbReference type="Proteomes" id="UP000026915"/>
    </source>
</evidence>
<evidence type="ECO:0000313" key="1">
    <source>
        <dbReference type="EMBL" id="EOX99895.1"/>
    </source>
</evidence>